<organism evidence="12">
    <name type="scientific">Volvox carteri f. nagariensis</name>
    <dbReference type="NCBI Taxonomy" id="3068"/>
    <lineage>
        <taxon>Eukaryota</taxon>
        <taxon>Viridiplantae</taxon>
        <taxon>Chlorophyta</taxon>
        <taxon>core chlorophytes</taxon>
        <taxon>Chlorophyceae</taxon>
        <taxon>CS clade</taxon>
        <taxon>Chlamydomonadales</taxon>
        <taxon>Volvocaceae</taxon>
        <taxon>Volvox</taxon>
    </lineage>
</organism>
<evidence type="ECO:0000313" key="12">
    <source>
        <dbReference type="Proteomes" id="UP000001058"/>
    </source>
</evidence>
<evidence type="ECO:0000256" key="1">
    <source>
        <dbReference type="ARBA" id="ARBA00005882"/>
    </source>
</evidence>
<keyword evidence="8 9" id="KW-0472">Membrane</keyword>
<comment type="function">
    <text evidence="9">Accessory subunit of the mitochondrial membrane respiratory chain NADH dehydrogenase (Complex I), that is believed not to be involved in catalysis. Complex I functions in the transfer of electrons from NADH to the respiratory chain. The immediate electron acceptor for the enzyme is believed to be ubiquinone.</text>
</comment>
<dbReference type="Gene3D" id="3.30.160.190">
    <property type="entry name" value="atu1810 like domain"/>
    <property type="match status" value="1"/>
</dbReference>
<dbReference type="OrthoDB" id="3089at2759"/>
<keyword evidence="6 9" id="KW-0249">Electron transport</keyword>
<sequence length="289" mass="31187">MSRSKRREDVRRRALYQGLDSPKPPESPLPLVSRTSDRAQRQRGVPGVWCPCGVRMVCGDRRHHFWDCTVALALPAAAAARSSPAASLDSHQAPDYSRVMRLAQQISIPGSPGGNGRASSVVPEYENDTTQFTSDSASPMPHGAAGVVSGVRDVALSPRRVLVFSSARSPEQQGRQRTAFNRQEELSGSGCVARNSPHWGLEFLDVTDKWENRLIGWTSSPDTKHQAAVALQFYTAEEAIAFCNRQGWQYEMRTRDEAAVRGGGGLSVASAATTIRGRRGGGGGGGRDG</sequence>
<keyword evidence="3 9" id="KW-0679">Respiratory chain</keyword>
<dbReference type="PANTHER" id="PTHR12219">
    <property type="entry name" value="NADH-UBIQUINONE OXIDOREDUCTASE"/>
    <property type="match status" value="1"/>
</dbReference>
<dbReference type="GO" id="GO:0022900">
    <property type="term" value="P:electron transport chain"/>
    <property type="evidence" value="ECO:0007669"/>
    <property type="project" value="InterPro"/>
</dbReference>
<dbReference type="PANTHER" id="PTHR12219:SF8">
    <property type="entry name" value="NADH DEHYDROGENASE [UBIQUINONE] IRON-SULFUR PROTEIN 4, MITOCHONDRIAL"/>
    <property type="match status" value="1"/>
</dbReference>
<dbReference type="STRING" id="3068.D8TUV4"/>
<comment type="similarity">
    <text evidence="1 9">Belongs to the complex I NDUFS4 subunit family.</text>
</comment>
<dbReference type="KEGG" id="vcn:VOLCADRAFT_90608"/>
<name>D8TUV4_VOLCA</name>
<feature type="region of interest" description="Disordered" evidence="10">
    <location>
        <begin position="1"/>
        <end position="44"/>
    </location>
</feature>
<keyword evidence="12" id="KW-1185">Reference proteome</keyword>
<dbReference type="EMBL" id="GL378338">
    <property type="protein sequence ID" value="EFJ48776.1"/>
    <property type="molecule type" value="Genomic_DNA"/>
</dbReference>
<keyword evidence="7 9" id="KW-0496">Mitochondrion</keyword>
<comment type="subcellular location">
    <subcellularLocation>
        <location evidence="9">Mitochondrion inner membrane</location>
        <topology evidence="9">Peripheral membrane protein</topology>
        <orientation evidence="9">Matrix side</orientation>
    </subcellularLocation>
</comment>
<evidence type="ECO:0000256" key="9">
    <source>
        <dbReference type="RuleBase" id="RU367010"/>
    </source>
</evidence>
<keyword evidence="4 9" id="KW-0999">Mitochondrion inner membrane</keyword>
<dbReference type="GeneID" id="9619503"/>
<evidence type="ECO:0000256" key="6">
    <source>
        <dbReference type="ARBA" id="ARBA00022982"/>
    </source>
</evidence>
<evidence type="ECO:0000256" key="2">
    <source>
        <dbReference type="ARBA" id="ARBA00022448"/>
    </source>
</evidence>
<dbReference type="Proteomes" id="UP000001058">
    <property type="component" value="Unassembled WGS sequence"/>
</dbReference>
<dbReference type="RefSeq" id="XP_002950108.1">
    <property type="nucleotide sequence ID" value="XM_002950062.1"/>
</dbReference>
<protein>
    <recommendedName>
        <fullName evidence="9">NADH dehydrogenase [ubiquinone] iron-sulfur protein 4, mitochondrial</fullName>
    </recommendedName>
</protein>
<dbReference type="InterPro" id="IPR038532">
    <property type="entry name" value="NDUFS4-like_sf"/>
</dbReference>
<evidence type="ECO:0000256" key="8">
    <source>
        <dbReference type="ARBA" id="ARBA00023136"/>
    </source>
</evidence>
<keyword evidence="5 9" id="KW-0809">Transit peptide</keyword>
<accession>D8TUV4</accession>
<dbReference type="AlphaFoldDB" id="D8TUV4"/>
<evidence type="ECO:0000256" key="3">
    <source>
        <dbReference type="ARBA" id="ARBA00022660"/>
    </source>
</evidence>
<evidence type="ECO:0000256" key="7">
    <source>
        <dbReference type="ARBA" id="ARBA00023128"/>
    </source>
</evidence>
<evidence type="ECO:0000313" key="11">
    <source>
        <dbReference type="EMBL" id="EFJ48776.1"/>
    </source>
</evidence>
<keyword evidence="2 9" id="KW-0813">Transport</keyword>
<dbReference type="GO" id="GO:0005743">
    <property type="term" value="C:mitochondrial inner membrane"/>
    <property type="evidence" value="ECO:0007669"/>
    <property type="project" value="UniProtKB-SubCell"/>
</dbReference>
<proteinExistence type="inferred from homology"/>
<dbReference type="InterPro" id="IPR006885">
    <property type="entry name" value="NADH_UbQ_FeS_4_mit-like"/>
</dbReference>
<reference evidence="11 12" key="1">
    <citation type="journal article" date="2010" name="Science">
        <title>Genomic analysis of organismal complexity in the multicellular green alga Volvox carteri.</title>
        <authorList>
            <person name="Prochnik S.E."/>
            <person name="Umen J."/>
            <person name="Nedelcu A.M."/>
            <person name="Hallmann A."/>
            <person name="Miller S.M."/>
            <person name="Nishii I."/>
            <person name="Ferris P."/>
            <person name="Kuo A."/>
            <person name="Mitros T."/>
            <person name="Fritz-Laylin L.K."/>
            <person name="Hellsten U."/>
            <person name="Chapman J."/>
            <person name="Simakov O."/>
            <person name="Rensing S.A."/>
            <person name="Terry A."/>
            <person name="Pangilinan J."/>
            <person name="Kapitonov V."/>
            <person name="Jurka J."/>
            <person name="Salamov A."/>
            <person name="Shapiro H."/>
            <person name="Schmutz J."/>
            <person name="Grimwood J."/>
            <person name="Lindquist E."/>
            <person name="Lucas S."/>
            <person name="Grigoriev I.V."/>
            <person name="Schmitt R."/>
            <person name="Kirk D."/>
            <person name="Rokhsar D.S."/>
        </authorList>
    </citation>
    <scope>NUCLEOTIDE SEQUENCE [LARGE SCALE GENOMIC DNA]</scope>
    <source>
        <strain evidence="12">f. Nagariensis / Eve</strain>
    </source>
</reference>
<feature type="compositionally biased region" description="Basic and acidic residues" evidence="10">
    <location>
        <begin position="1"/>
        <end position="12"/>
    </location>
</feature>
<gene>
    <name evidence="11" type="ORF">VOLCADRAFT_90608</name>
</gene>
<evidence type="ECO:0000256" key="4">
    <source>
        <dbReference type="ARBA" id="ARBA00022792"/>
    </source>
</evidence>
<evidence type="ECO:0000256" key="10">
    <source>
        <dbReference type="SAM" id="MobiDB-lite"/>
    </source>
</evidence>
<dbReference type="InParanoid" id="D8TUV4"/>
<dbReference type="Pfam" id="PF04800">
    <property type="entry name" value="NDUS4"/>
    <property type="match status" value="1"/>
</dbReference>
<evidence type="ECO:0000256" key="5">
    <source>
        <dbReference type="ARBA" id="ARBA00022946"/>
    </source>
</evidence>